<dbReference type="PANTHER" id="PTHR15729:SF10">
    <property type="entry name" value="GTPASE-ACTIVATING PROTEIN CDGAPR"/>
    <property type="match status" value="1"/>
</dbReference>
<sequence length="727" mass="81790">ALCTEVYDMQISEAAGGAPAPGAEPCRFPKLEECAHFHYERVQLPQLSVTLQSNMDQSLHSQHTNDEDDTEWFMVQVTCGDACWLVQRNFENFKMLDDQLHQCIYDRKISQLPDLAGQSPNDENLETKLVLYLERFSSIADNSVNCGPVLNWFQMDNKGHRLLVPSEESRSINTPAVAAAYSVRRYVSQARDELNLEVGDMISVIDMASPGESMWWRGKRGFQVGFFPQHCVHIIGDKVPRNMPLPPPVVGSLALTPIKPVLRKHGKLITFFRSFILNRPSRRRLKQSGILKERVFGCDLGEHLLNSGHDIPMVLKCCAEFIEKNGIVDDRIPNLYTEDILQDIHSVASLLKMYFSEQFAFSGQSQILVIELNSSKLGQVKFDSSNVVCRELPNPLCTYQLYQSFVNAVQGCSTAVRNSETDHERLLKMREAVQKLPPPHYRTLEYLMRHLARVAKHGASTGMTTRNVAIVWAPNLLRCEALEVGGVAALQGVGVQAVVTEFLICYADLIFCDHLPNLDHPSLAVDNNLMKKCRPNSLAISTPTKLITLEEARNKHFPNKNEECNYIEVGGGPKNLPKTYHTIIELPSGARKRAHTKRSPLGWRMFFSKSRNNSQSNLSKNRKASTPITINEKSVTESDLSDMKRILRTVKSAESLTSGHSEPASTEDVLGPLHCLNKPPGHNRSVSHDSYFDTLQTSQNNSEGSLLDLSEIQLNFELEESEMRIFF</sequence>
<dbReference type="EMBL" id="JAPWTJ010000980">
    <property type="protein sequence ID" value="KAJ8974508.1"/>
    <property type="molecule type" value="Genomic_DNA"/>
</dbReference>
<name>A0ABQ9J8S4_9CUCU</name>
<feature type="domain" description="Rho-GAP" evidence="7">
    <location>
        <begin position="298"/>
        <end position="511"/>
    </location>
</feature>
<dbReference type="SUPFAM" id="SSF64268">
    <property type="entry name" value="PX domain"/>
    <property type="match status" value="1"/>
</dbReference>
<comment type="caution">
    <text evidence="8">The sequence shown here is derived from an EMBL/GenBank/DDBJ whole genome shotgun (WGS) entry which is preliminary data.</text>
</comment>
<dbReference type="CDD" id="cd11835">
    <property type="entry name" value="SH3_ARHGAP32_33"/>
    <property type="match status" value="1"/>
</dbReference>
<accession>A0ABQ9J8S4</accession>
<dbReference type="InterPro" id="IPR036871">
    <property type="entry name" value="PX_dom_sf"/>
</dbReference>
<dbReference type="SUPFAM" id="SSF50044">
    <property type="entry name" value="SH3-domain"/>
    <property type="match status" value="1"/>
</dbReference>
<evidence type="ECO:0000259" key="6">
    <source>
        <dbReference type="PROSITE" id="PS50002"/>
    </source>
</evidence>
<dbReference type="SMART" id="SM00324">
    <property type="entry name" value="RhoGAP"/>
    <property type="match status" value="1"/>
</dbReference>
<dbReference type="Pfam" id="PF00620">
    <property type="entry name" value="RhoGAP"/>
    <property type="match status" value="1"/>
</dbReference>
<keyword evidence="9" id="KW-1185">Reference proteome</keyword>
<dbReference type="PANTHER" id="PTHR15729">
    <property type="entry name" value="CDC42 GTPASE-ACTIVATING PROTEIN"/>
    <property type="match status" value="1"/>
</dbReference>
<dbReference type="Gene3D" id="2.30.30.40">
    <property type="entry name" value="SH3 Domains"/>
    <property type="match status" value="1"/>
</dbReference>
<dbReference type="SMART" id="SM00326">
    <property type="entry name" value="SH3"/>
    <property type="match status" value="1"/>
</dbReference>
<feature type="domain" description="SH3" evidence="6">
    <location>
        <begin position="175"/>
        <end position="237"/>
    </location>
</feature>
<organism evidence="8 9">
    <name type="scientific">Molorchus minor</name>
    <dbReference type="NCBI Taxonomy" id="1323400"/>
    <lineage>
        <taxon>Eukaryota</taxon>
        <taxon>Metazoa</taxon>
        <taxon>Ecdysozoa</taxon>
        <taxon>Arthropoda</taxon>
        <taxon>Hexapoda</taxon>
        <taxon>Insecta</taxon>
        <taxon>Pterygota</taxon>
        <taxon>Neoptera</taxon>
        <taxon>Endopterygota</taxon>
        <taxon>Coleoptera</taxon>
        <taxon>Polyphaga</taxon>
        <taxon>Cucujiformia</taxon>
        <taxon>Chrysomeloidea</taxon>
        <taxon>Cerambycidae</taxon>
        <taxon>Lamiinae</taxon>
        <taxon>Monochamini</taxon>
        <taxon>Molorchus</taxon>
    </lineage>
</organism>
<dbReference type="InterPro" id="IPR008936">
    <property type="entry name" value="Rho_GTPase_activation_prot"/>
</dbReference>
<dbReference type="SUPFAM" id="SSF48350">
    <property type="entry name" value="GTPase activation domain, GAP"/>
    <property type="match status" value="2"/>
</dbReference>
<protein>
    <submittedName>
        <fullName evidence="8">Uncharacterized protein</fullName>
    </submittedName>
</protein>
<dbReference type="InterPro" id="IPR000198">
    <property type="entry name" value="RhoGAP_dom"/>
</dbReference>
<comment type="similarity">
    <text evidence="1">Belongs to the PX domain-containing GAP family.</text>
</comment>
<evidence type="ECO:0000313" key="8">
    <source>
        <dbReference type="EMBL" id="KAJ8974508.1"/>
    </source>
</evidence>
<evidence type="ECO:0000256" key="1">
    <source>
        <dbReference type="ARBA" id="ARBA00008795"/>
    </source>
</evidence>
<proteinExistence type="inferred from homology"/>
<evidence type="ECO:0000256" key="4">
    <source>
        <dbReference type="PROSITE-ProRule" id="PRU00192"/>
    </source>
</evidence>
<feature type="compositionally biased region" description="Polar residues" evidence="5">
    <location>
        <begin position="653"/>
        <end position="664"/>
    </location>
</feature>
<gene>
    <name evidence="8" type="ORF">NQ317_012999</name>
</gene>
<dbReference type="Proteomes" id="UP001162164">
    <property type="component" value="Unassembled WGS sequence"/>
</dbReference>
<evidence type="ECO:0000259" key="7">
    <source>
        <dbReference type="PROSITE" id="PS50238"/>
    </source>
</evidence>
<dbReference type="Gene3D" id="3.30.1520.10">
    <property type="entry name" value="Phox-like domain"/>
    <property type="match status" value="1"/>
</dbReference>
<dbReference type="InterPro" id="IPR051576">
    <property type="entry name" value="PX-Rho_GAP"/>
</dbReference>
<keyword evidence="2 4" id="KW-0728">SH3 domain</keyword>
<dbReference type="PROSITE" id="PS50002">
    <property type="entry name" value="SH3"/>
    <property type="match status" value="1"/>
</dbReference>
<dbReference type="Gene3D" id="1.10.555.10">
    <property type="entry name" value="Rho GTPase activation protein"/>
    <property type="match status" value="2"/>
</dbReference>
<evidence type="ECO:0000256" key="5">
    <source>
        <dbReference type="SAM" id="MobiDB-lite"/>
    </source>
</evidence>
<reference evidence="8" key="1">
    <citation type="journal article" date="2023" name="Insect Mol. Biol.">
        <title>Genome sequencing provides insights into the evolution of gene families encoding plant cell wall-degrading enzymes in longhorned beetles.</title>
        <authorList>
            <person name="Shin N.R."/>
            <person name="Okamura Y."/>
            <person name="Kirsch R."/>
            <person name="Pauchet Y."/>
        </authorList>
    </citation>
    <scope>NUCLEOTIDE SEQUENCE</scope>
    <source>
        <strain evidence="8">MMC_N1</strain>
    </source>
</reference>
<dbReference type="InterPro" id="IPR001452">
    <property type="entry name" value="SH3_domain"/>
</dbReference>
<dbReference type="Pfam" id="PF00018">
    <property type="entry name" value="SH3_1"/>
    <property type="match status" value="1"/>
</dbReference>
<evidence type="ECO:0000256" key="3">
    <source>
        <dbReference type="ARBA" id="ARBA00022468"/>
    </source>
</evidence>
<feature type="region of interest" description="Disordered" evidence="5">
    <location>
        <begin position="653"/>
        <end position="688"/>
    </location>
</feature>
<feature type="non-terminal residue" evidence="8">
    <location>
        <position position="1"/>
    </location>
</feature>
<dbReference type="InterPro" id="IPR036028">
    <property type="entry name" value="SH3-like_dom_sf"/>
</dbReference>
<keyword evidence="3" id="KW-0343">GTPase activation</keyword>
<dbReference type="PROSITE" id="PS50238">
    <property type="entry name" value="RHOGAP"/>
    <property type="match status" value="1"/>
</dbReference>
<evidence type="ECO:0000256" key="2">
    <source>
        <dbReference type="ARBA" id="ARBA00022443"/>
    </source>
</evidence>
<evidence type="ECO:0000313" key="9">
    <source>
        <dbReference type="Proteomes" id="UP001162164"/>
    </source>
</evidence>